<dbReference type="AlphaFoldDB" id="A0AAD5WZC8"/>
<reference evidence="3" key="1">
    <citation type="submission" date="2020-05" db="EMBL/GenBank/DDBJ databases">
        <title>Phylogenomic resolution of chytrid fungi.</title>
        <authorList>
            <person name="Stajich J.E."/>
            <person name="Amses K."/>
            <person name="Simmons R."/>
            <person name="Seto K."/>
            <person name="Myers J."/>
            <person name="Bonds A."/>
            <person name="Quandt C.A."/>
            <person name="Barry K."/>
            <person name="Liu P."/>
            <person name="Grigoriev I."/>
            <person name="Longcore J.E."/>
            <person name="James T.Y."/>
        </authorList>
    </citation>
    <scope>NUCLEOTIDE SEQUENCE</scope>
    <source>
        <strain evidence="3">JEL0318</strain>
    </source>
</reference>
<dbReference type="InterPro" id="IPR036864">
    <property type="entry name" value="Zn2-C6_fun-type_DNA-bd_sf"/>
</dbReference>
<keyword evidence="4" id="KW-1185">Reference proteome</keyword>
<accession>A0AAD5WZC8</accession>
<dbReference type="PROSITE" id="PS50048">
    <property type="entry name" value="ZN2_CY6_FUNGAL_2"/>
    <property type="match status" value="1"/>
</dbReference>
<dbReference type="GO" id="GO:0000981">
    <property type="term" value="F:DNA-binding transcription factor activity, RNA polymerase II-specific"/>
    <property type="evidence" value="ECO:0007669"/>
    <property type="project" value="InterPro"/>
</dbReference>
<feature type="region of interest" description="Disordered" evidence="1">
    <location>
        <begin position="1"/>
        <end position="20"/>
    </location>
</feature>
<dbReference type="GO" id="GO:0008270">
    <property type="term" value="F:zinc ion binding"/>
    <property type="evidence" value="ECO:0007669"/>
    <property type="project" value="InterPro"/>
</dbReference>
<sequence length="163" mass="17901">MSSPARRPDGQPQAPVKKQTCGHSIAPYTHTYSSPVLFTYTVPCRLKKIRCDGSRPACKPCIRSLRGPGSCVWKSNTLTAEAQRDAEYIKLLESRVKGLEAIVVQMALGHGIKKNEVKSEDQEAGGELGEAEGSRRSGSVEDGEKSPDWLHPTKEWFFTEAQG</sequence>
<feature type="non-terminal residue" evidence="3">
    <location>
        <position position="1"/>
    </location>
</feature>
<feature type="domain" description="Zn(2)-C6 fungal-type" evidence="2">
    <location>
        <begin position="44"/>
        <end position="73"/>
    </location>
</feature>
<evidence type="ECO:0000313" key="3">
    <source>
        <dbReference type="EMBL" id="KAJ3033891.1"/>
    </source>
</evidence>
<organism evidence="3 4">
    <name type="scientific">Rhizophlyctis rosea</name>
    <dbReference type="NCBI Taxonomy" id="64517"/>
    <lineage>
        <taxon>Eukaryota</taxon>
        <taxon>Fungi</taxon>
        <taxon>Fungi incertae sedis</taxon>
        <taxon>Chytridiomycota</taxon>
        <taxon>Chytridiomycota incertae sedis</taxon>
        <taxon>Chytridiomycetes</taxon>
        <taxon>Rhizophlyctidales</taxon>
        <taxon>Rhizophlyctidaceae</taxon>
        <taxon>Rhizophlyctis</taxon>
    </lineage>
</organism>
<evidence type="ECO:0000256" key="1">
    <source>
        <dbReference type="SAM" id="MobiDB-lite"/>
    </source>
</evidence>
<dbReference type="Proteomes" id="UP001212841">
    <property type="component" value="Unassembled WGS sequence"/>
</dbReference>
<gene>
    <name evidence="3" type="ORF">HK097_004685</name>
</gene>
<evidence type="ECO:0000259" key="2">
    <source>
        <dbReference type="PROSITE" id="PS50048"/>
    </source>
</evidence>
<name>A0AAD5WZC8_9FUNG</name>
<dbReference type="CDD" id="cd00067">
    <property type="entry name" value="GAL4"/>
    <property type="match status" value="1"/>
</dbReference>
<feature type="region of interest" description="Disordered" evidence="1">
    <location>
        <begin position="115"/>
        <end position="154"/>
    </location>
</feature>
<dbReference type="InterPro" id="IPR001138">
    <property type="entry name" value="Zn2Cys6_DnaBD"/>
</dbReference>
<proteinExistence type="predicted"/>
<dbReference type="Gene3D" id="4.10.240.10">
    <property type="entry name" value="Zn(2)-C6 fungal-type DNA-binding domain"/>
    <property type="match status" value="1"/>
</dbReference>
<dbReference type="EMBL" id="JADGJD010002229">
    <property type="protein sequence ID" value="KAJ3033891.1"/>
    <property type="molecule type" value="Genomic_DNA"/>
</dbReference>
<comment type="caution">
    <text evidence="3">The sequence shown here is derived from an EMBL/GenBank/DDBJ whole genome shotgun (WGS) entry which is preliminary data.</text>
</comment>
<evidence type="ECO:0000313" key="4">
    <source>
        <dbReference type="Proteomes" id="UP001212841"/>
    </source>
</evidence>
<feature type="compositionally biased region" description="Basic and acidic residues" evidence="1">
    <location>
        <begin position="132"/>
        <end position="154"/>
    </location>
</feature>
<dbReference type="SUPFAM" id="SSF57701">
    <property type="entry name" value="Zn2/Cys6 DNA-binding domain"/>
    <property type="match status" value="1"/>
</dbReference>
<dbReference type="Pfam" id="PF00172">
    <property type="entry name" value="Zn_clus"/>
    <property type="match status" value="1"/>
</dbReference>
<protein>
    <recommendedName>
        <fullName evidence="2">Zn(2)-C6 fungal-type domain-containing protein</fullName>
    </recommendedName>
</protein>